<accession>A0A161LXR1</accession>
<sequence>MRHVFGLLIGLVVTAVLLFGAGWAAAEMGLALQPAQGVAPPATGTGQNWAALAAMAGTGLLLGLLIVGRVSPVASFIPSMALLAWTVVYVLDTGRGLGFLPVNPTFHEALLQAGRGMRILLTTGVYALLGVALFIPVLLPSRWAGRGGDEDDDEYEESNDKPYY</sequence>
<protein>
    <submittedName>
        <fullName evidence="2">Uncharacterized protein</fullName>
    </submittedName>
</protein>
<keyword evidence="1" id="KW-0472">Membrane</keyword>
<keyword evidence="3" id="KW-1185">Reference proteome</keyword>
<proteinExistence type="predicted"/>
<dbReference type="RefSeq" id="WP_068893848.1">
    <property type="nucleotide sequence ID" value="NZ_BDCX01000001.1"/>
</dbReference>
<keyword evidence="1" id="KW-1133">Transmembrane helix</keyword>
<evidence type="ECO:0000256" key="1">
    <source>
        <dbReference type="SAM" id="Phobius"/>
    </source>
</evidence>
<dbReference type="Proteomes" id="UP000077701">
    <property type="component" value="Unassembled WGS sequence"/>
</dbReference>
<dbReference type="OrthoDB" id="3544084at2"/>
<evidence type="ECO:0000313" key="3">
    <source>
        <dbReference type="Proteomes" id="UP000077701"/>
    </source>
</evidence>
<dbReference type="STRING" id="161355.PS9374_00032"/>
<reference evidence="2 3" key="1">
    <citation type="journal article" date="2016" name="Genome Announc.">
        <title>Draft Genome Sequence of Planomonospora sphaerica JCM9374, a Rare Actinomycete.</title>
        <authorList>
            <person name="Dohra H."/>
            <person name="Suzuki T."/>
            <person name="Inoue Y."/>
            <person name="Kodani S."/>
        </authorList>
    </citation>
    <scope>NUCLEOTIDE SEQUENCE [LARGE SCALE GENOMIC DNA]</scope>
    <source>
        <strain evidence="2 3">JCM 9374</strain>
    </source>
</reference>
<gene>
    <name evidence="2" type="ORF">PS9374_00032</name>
</gene>
<reference evidence="3" key="2">
    <citation type="submission" date="2016-04" db="EMBL/GenBank/DDBJ databases">
        <title>Planomonospora sphaerica JCM9374 whole genome shotgun sequence.</title>
        <authorList>
            <person name="Suzuki T."/>
            <person name="Dohra H."/>
            <person name="Kodani S."/>
        </authorList>
    </citation>
    <scope>NUCLEOTIDE SEQUENCE [LARGE SCALE GENOMIC DNA]</scope>
    <source>
        <strain evidence="3">JCM 9374</strain>
    </source>
</reference>
<feature type="transmembrane region" description="Helical" evidence="1">
    <location>
        <begin position="73"/>
        <end position="91"/>
    </location>
</feature>
<organism evidence="2 3">
    <name type="scientific">Planomonospora sphaerica</name>
    <dbReference type="NCBI Taxonomy" id="161355"/>
    <lineage>
        <taxon>Bacteria</taxon>
        <taxon>Bacillati</taxon>
        <taxon>Actinomycetota</taxon>
        <taxon>Actinomycetes</taxon>
        <taxon>Streptosporangiales</taxon>
        <taxon>Streptosporangiaceae</taxon>
        <taxon>Planomonospora</taxon>
    </lineage>
</organism>
<feature type="transmembrane region" description="Helical" evidence="1">
    <location>
        <begin position="48"/>
        <end position="66"/>
    </location>
</feature>
<name>A0A161LXR1_9ACTN</name>
<keyword evidence="1" id="KW-0812">Transmembrane</keyword>
<comment type="caution">
    <text evidence="2">The sequence shown here is derived from an EMBL/GenBank/DDBJ whole genome shotgun (WGS) entry which is preliminary data.</text>
</comment>
<feature type="transmembrane region" description="Helical" evidence="1">
    <location>
        <begin position="119"/>
        <end position="139"/>
    </location>
</feature>
<evidence type="ECO:0000313" key="2">
    <source>
        <dbReference type="EMBL" id="GAT64402.1"/>
    </source>
</evidence>
<dbReference type="EMBL" id="BDCX01000001">
    <property type="protein sequence ID" value="GAT64402.1"/>
    <property type="molecule type" value="Genomic_DNA"/>
</dbReference>
<dbReference type="AlphaFoldDB" id="A0A161LXR1"/>